<dbReference type="EMBL" id="MNCJ02000329">
    <property type="protein sequence ID" value="KAF5769374.1"/>
    <property type="molecule type" value="Genomic_DNA"/>
</dbReference>
<keyword evidence="1" id="KW-0812">Transmembrane</keyword>
<gene>
    <name evidence="3" type="ORF">HannXRQ_Chr14g0444981</name>
    <name evidence="2" type="ORF">HanXRQr2_Chr14g0647501</name>
</gene>
<name>A0A251SLL2_HELAN</name>
<dbReference type="InParanoid" id="A0A251SLL2"/>
<feature type="transmembrane region" description="Helical" evidence="1">
    <location>
        <begin position="39"/>
        <end position="60"/>
    </location>
</feature>
<keyword evidence="1" id="KW-0472">Membrane</keyword>
<evidence type="ECO:0000313" key="4">
    <source>
        <dbReference type="Proteomes" id="UP000215914"/>
    </source>
</evidence>
<reference evidence="2 4" key="1">
    <citation type="journal article" date="2017" name="Nature">
        <title>The sunflower genome provides insights into oil metabolism, flowering and Asterid evolution.</title>
        <authorList>
            <person name="Badouin H."/>
            <person name="Gouzy J."/>
            <person name="Grassa C.J."/>
            <person name="Murat F."/>
            <person name="Staton S.E."/>
            <person name="Cottret L."/>
            <person name="Lelandais-Briere C."/>
            <person name="Owens G.L."/>
            <person name="Carrere S."/>
            <person name="Mayjonade B."/>
            <person name="Legrand L."/>
            <person name="Gill N."/>
            <person name="Kane N.C."/>
            <person name="Bowers J.E."/>
            <person name="Hubner S."/>
            <person name="Bellec A."/>
            <person name="Berard A."/>
            <person name="Berges H."/>
            <person name="Blanchet N."/>
            <person name="Boniface M.C."/>
            <person name="Brunel D."/>
            <person name="Catrice O."/>
            <person name="Chaidir N."/>
            <person name="Claudel C."/>
            <person name="Donnadieu C."/>
            <person name="Faraut T."/>
            <person name="Fievet G."/>
            <person name="Helmstetter N."/>
            <person name="King M."/>
            <person name="Knapp S.J."/>
            <person name="Lai Z."/>
            <person name="Le Paslier M.C."/>
            <person name="Lippi Y."/>
            <person name="Lorenzon L."/>
            <person name="Mandel J.R."/>
            <person name="Marage G."/>
            <person name="Marchand G."/>
            <person name="Marquand E."/>
            <person name="Bret-Mestries E."/>
            <person name="Morien E."/>
            <person name="Nambeesan S."/>
            <person name="Nguyen T."/>
            <person name="Pegot-Espagnet P."/>
            <person name="Pouilly N."/>
            <person name="Raftis F."/>
            <person name="Sallet E."/>
            <person name="Schiex T."/>
            <person name="Thomas J."/>
            <person name="Vandecasteele C."/>
            <person name="Vares D."/>
            <person name="Vear F."/>
            <person name="Vautrin S."/>
            <person name="Crespi M."/>
            <person name="Mangin B."/>
            <person name="Burke J.M."/>
            <person name="Salse J."/>
            <person name="Munos S."/>
            <person name="Vincourt P."/>
            <person name="Rieseberg L.H."/>
            <person name="Langlade N.B."/>
        </authorList>
    </citation>
    <scope>NUCLEOTIDE SEQUENCE [LARGE SCALE GENOMIC DNA]</scope>
    <source>
        <strain evidence="4">cv. SF193</strain>
        <tissue evidence="2">Leaves</tissue>
    </source>
</reference>
<evidence type="ECO:0000313" key="2">
    <source>
        <dbReference type="EMBL" id="KAF5769374.1"/>
    </source>
</evidence>
<dbReference type="AlphaFoldDB" id="A0A251SLL2"/>
<protein>
    <submittedName>
        <fullName evidence="3">Uncharacterized protein</fullName>
    </submittedName>
</protein>
<reference evidence="3" key="2">
    <citation type="submission" date="2017-02" db="EMBL/GenBank/DDBJ databases">
        <title>Sunflower complete genome.</title>
        <authorList>
            <person name="Langlade N."/>
            <person name="Munos S."/>
        </authorList>
    </citation>
    <scope>NUCLEOTIDE SEQUENCE [LARGE SCALE GENOMIC DNA]</scope>
    <source>
        <tissue evidence="3">Leaves</tissue>
    </source>
</reference>
<evidence type="ECO:0000313" key="3">
    <source>
        <dbReference type="EMBL" id="OTF98380.1"/>
    </source>
</evidence>
<sequence length="72" mass="8523">MHLCYLLLLHDIISLLFYITLLFYAILMFYVRMNKTNIVVGHLLGVLDRGILGLFYLFIYKWAKSLRLIKLG</sequence>
<dbReference type="EMBL" id="CM007903">
    <property type="protein sequence ID" value="OTF98380.1"/>
    <property type="molecule type" value="Genomic_DNA"/>
</dbReference>
<keyword evidence="4" id="KW-1185">Reference proteome</keyword>
<keyword evidence="1" id="KW-1133">Transmembrane helix</keyword>
<reference evidence="2" key="3">
    <citation type="submission" date="2020-06" db="EMBL/GenBank/DDBJ databases">
        <title>Helianthus annuus Genome sequencing and assembly Release 2.</title>
        <authorList>
            <person name="Gouzy J."/>
            <person name="Langlade N."/>
            <person name="Munos S."/>
        </authorList>
    </citation>
    <scope>NUCLEOTIDE SEQUENCE</scope>
    <source>
        <tissue evidence="2">Leaves</tissue>
    </source>
</reference>
<feature type="transmembrane region" description="Helical" evidence="1">
    <location>
        <begin position="12"/>
        <end position="33"/>
    </location>
</feature>
<dbReference type="Proteomes" id="UP000215914">
    <property type="component" value="Chromosome 14"/>
</dbReference>
<accession>A0A251SLL2</accession>
<proteinExistence type="predicted"/>
<evidence type="ECO:0000256" key="1">
    <source>
        <dbReference type="SAM" id="Phobius"/>
    </source>
</evidence>
<organism evidence="3 4">
    <name type="scientific">Helianthus annuus</name>
    <name type="common">Common sunflower</name>
    <dbReference type="NCBI Taxonomy" id="4232"/>
    <lineage>
        <taxon>Eukaryota</taxon>
        <taxon>Viridiplantae</taxon>
        <taxon>Streptophyta</taxon>
        <taxon>Embryophyta</taxon>
        <taxon>Tracheophyta</taxon>
        <taxon>Spermatophyta</taxon>
        <taxon>Magnoliopsida</taxon>
        <taxon>eudicotyledons</taxon>
        <taxon>Gunneridae</taxon>
        <taxon>Pentapetalae</taxon>
        <taxon>asterids</taxon>
        <taxon>campanulids</taxon>
        <taxon>Asterales</taxon>
        <taxon>Asteraceae</taxon>
        <taxon>Asteroideae</taxon>
        <taxon>Heliantheae alliance</taxon>
        <taxon>Heliantheae</taxon>
        <taxon>Helianthus</taxon>
    </lineage>
</organism>
<dbReference type="Gramene" id="mRNA:HanXRQr2_Chr14g0647501">
    <property type="protein sequence ID" value="CDS:HanXRQr2_Chr14g0647501.1"/>
    <property type="gene ID" value="HanXRQr2_Chr14g0647501"/>
</dbReference>